<proteinExistence type="inferred from homology"/>
<evidence type="ECO:0000313" key="11">
    <source>
        <dbReference type="Proteomes" id="UP000693981"/>
    </source>
</evidence>
<dbReference type="GO" id="GO:0016787">
    <property type="term" value="F:hydrolase activity"/>
    <property type="evidence" value="ECO:0007669"/>
    <property type="project" value="UniProtKB-KW"/>
</dbReference>
<dbReference type="InterPro" id="IPR014001">
    <property type="entry name" value="Helicase_ATP-bd"/>
</dbReference>
<organism evidence="10 11">
    <name type="scientific">Phytophthora boehmeriae</name>
    <dbReference type="NCBI Taxonomy" id="109152"/>
    <lineage>
        <taxon>Eukaryota</taxon>
        <taxon>Sar</taxon>
        <taxon>Stramenopiles</taxon>
        <taxon>Oomycota</taxon>
        <taxon>Peronosporomycetes</taxon>
        <taxon>Peronosporales</taxon>
        <taxon>Peronosporaceae</taxon>
        <taxon>Phytophthora</taxon>
    </lineage>
</organism>
<comment type="caution">
    <text evidence="10">The sequence shown here is derived from an EMBL/GenBank/DDBJ whole genome shotgun (WGS) entry which is preliminary data.</text>
</comment>
<dbReference type="InterPro" id="IPR001650">
    <property type="entry name" value="Helicase_C-like"/>
</dbReference>
<dbReference type="AlphaFoldDB" id="A0A8T1X2F5"/>
<dbReference type="Pfam" id="PF00271">
    <property type="entry name" value="Helicase_C"/>
    <property type="match status" value="1"/>
</dbReference>
<accession>A0A8T1X2F5</accession>
<feature type="compositionally biased region" description="Basic and acidic residues" evidence="7">
    <location>
        <begin position="605"/>
        <end position="639"/>
    </location>
</feature>
<dbReference type="GO" id="GO:0003724">
    <property type="term" value="F:RNA helicase activity"/>
    <property type="evidence" value="ECO:0007669"/>
    <property type="project" value="UniProtKB-EC"/>
</dbReference>
<dbReference type="PROSITE" id="PS51192">
    <property type="entry name" value="HELICASE_ATP_BIND_1"/>
    <property type="match status" value="1"/>
</dbReference>
<evidence type="ECO:0000256" key="5">
    <source>
        <dbReference type="ARBA" id="ARBA00022884"/>
    </source>
</evidence>
<dbReference type="SMART" id="SM01178">
    <property type="entry name" value="DUF4217"/>
    <property type="match status" value="1"/>
</dbReference>
<dbReference type="Pfam" id="PF00270">
    <property type="entry name" value="DEAD"/>
    <property type="match status" value="1"/>
</dbReference>
<dbReference type="OrthoDB" id="7396459at2759"/>
<sequence>MRFHDFQPPLCAEILAETDALGFEHMTPVQAATLPLFLSNKDVCVDACTGSGKTLSFVLPIVQLLKAKLADGSITAPRHSDVTKLVAMIISPTRELARQIFECAEKFFASALPSVQLLLFVGGTSVDEDLSLIRGAVGKCSVVIGTPGRTEDLLNRCVGSSVETREFEILILDEADTLLDMGFEVSLNKILAHLPKQRRTGLFSATQTQEVKALARAGLRNPATISVQVANNTQVTPSTLQNFYCLVGHDQRLSALHHFVQSKKGEKLIVFFSTCSSVDFFARLLEDLFNDDKSFPVVALHGKMPQKKRTTNYDRFSSLESGLLVCTDVVARGIDLPDVDWIVQYDPPQDPNFFVHRVGRTARAGRSGCALSFLSSNEDAYVNFLKIRKVPCEEMTLPLETMEDVLPKVKSFILADRDLLEKGTKAFISFVRSYKEHQCQFIFRFKELDLGAVARGFCLLQLPKINELRNVRIDFEKADVKTTDIKFKDKAREKERQKKLAEIQKENEARDKKNAEMRDKKRKRPLEEENTKQAPRRREKKKGLHQQIVEEWDELAEEEQLYKKLKKGKITEEEYESALFGKAGDSDNDIDEDDDGEKKKKTKWQRSEEKLKDKFKKKEQVVKKTAEQKREAAKREERIRKRKRAQHVQRAQQRAQRRARR</sequence>
<name>A0A8T1X2F5_9STRA</name>
<dbReference type="CDD" id="cd18787">
    <property type="entry name" value="SF2_C_DEAD"/>
    <property type="match status" value="1"/>
</dbReference>
<dbReference type="Proteomes" id="UP000693981">
    <property type="component" value="Unassembled WGS sequence"/>
</dbReference>
<feature type="domain" description="Helicase C-terminal" evidence="9">
    <location>
        <begin position="252"/>
        <end position="410"/>
    </location>
</feature>
<evidence type="ECO:0000259" key="9">
    <source>
        <dbReference type="PROSITE" id="PS51194"/>
    </source>
</evidence>
<evidence type="ECO:0000256" key="4">
    <source>
        <dbReference type="ARBA" id="ARBA00022840"/>
    </source>
</evidence>
<keyword evidence="3 6" id="KW-0347">Helicase</keyword>
<evidence type="ECO:0000256" key="3">
    <source>
        <dbReference type="ARBA" id="ARBA00022806"/>
    </source>
</evidence>
<dbReference type="PANTHER" id="PTHR24031">
    <property type="entry name" value="RNA HELICASE"/>
    <property type="match status" value="1"/>
</dbReference>
<evidence type="ECO:0000256" key="2">
    <source>
        <dbReference type="ARBA" id="ARBA00022801"/>
    </source>
</evidence>
<dbReference type="EC" id="3.6.4.13" evidence="6"/>
<dbReference type="InterPro" id="IPR025313">
    <property type="entry name" value="SPB4-like_CTE"/>
</dbReference>
<feature type="compositionally biased region" description="Basic and acidic residues" evidence="7">
    <location>
        <begin position="496"/>
        <end position="531"/>
    </location>
</feature>
<keyword evidence="11" id="KW-1185">Reference proteome</keyword>
<feature type="region of interest" description="Disordered" evidence="7">
    <location>
        <begin position="496"/>
        <end position="545"/>
    </location>
</feature>
<dbReference type="CDD" id="cd17960">
    <property type="entry name" value="DEADc_DDX55"/>
    <property type="match status" value="1"/>
</dbReference>
<feature type="compositionally biased region" description="Basic residues" evidence="7">
    <location>
        <begin position="534"/>
        <end position="544"/>
    </location>
</feature>
<evidence type="ECO:0000313" key="10">
    <source>
        <dbReference type="EMBL" id="KAG7397900.1"/>
    </source>
</evidence>
<keyword evidence="4 6" id="KW-0067">ATP-binding</keyword>
<comment type="catalytic activity">
    <reaction evidence="6">
        <text>ATP + H2O = ADP + phosphate + H(+)</text>
        <dbReference type="Rhea" id="RHEA:13065"/>
        <dbReference type="ChEBI" id="CHEBI:15377"/>
        <dbReference type="ChEBI" id="CHEBI:15378"/>
        <dbReference type="ChEBI" id="CHEBI:30616"/>
        <dbReference type="ChEBI" id="CHEBI:43474"/>
        <dbReference type="ChEBI" id="CHEBI:456216"/>
        <dbReference type="EC" id="3.6.4.13"/>
    </reaction>
</comment>
<feature type="region of interest" description="Disordered" evidence="7">
    <location>
        <begin position="577"/>
        <end position="661"/>
    </location>
</feature>
<dbReference type="SMART" id="SM00487">
    <property type="entry name" value="DEXDc"/>
    <property type="match status" value="1"/>
</dbReference>
<evidence type="ECO:0000256" key="6">
    <source>
        <dbReference type="RuleBase" id="RU365068"/>
    </source>
</evidence>
<evidence type="ECO:0000256" key="7">
    <source>
        <dbReference type="SAM" id="MobiDB-lite"/>
    </source>
</evidence>
<evidence type="ECO:0000256" key="1">
    <source>
        <dbReference type="ARBA" id="ARBA00022741"/>
    </source>
</evidence>
<dbReference type="GO" id="GO:0003723">
    <property type="term" value="F:RNA binding"/>
    <property type="evidence" value="ECO:0007669"/>
    <property type="project" value="UniProtKB-UniRule"/>
</dbReference>
<protein>
    <recommendedName>
        <fullName evidence="6">ATP-dependent RNA helicase</fullName>
        <ecNumber evidence="6">3.6.4.13</ecNumber>
    </recommendedName>
</protein>
<evidence type="ECO:0000259" key="8">
    <source>
        <dbReference type="PROSITE" id="PS51192"/>
    </source>
</evidence>
<keyword evidence="2 6" id="KW-0378">Hydrolase</keyword>
<reference evidence="10" key="1">
    <citation type="submission" date="2021-02" db="EMBL/GenBank/DDBJ databases">
        <authorList>
            <person name="Palmer J.M."/>
        </authorList>
    </citation>
    <scope>NUCLEOTIDE SEQUENCE</scope>
    <source>
        <strain evidence="10">SCRP23</strain>
    </source>
</reference>
<feature type="domain" description="Helicase ATP-binding" evidence="8">
    <location>
        <begin position="34"/>
        <end position="225"/>
    </location>
</feature>
<dbReference type="PROSITE" id="PS51194">
    <property type="entry name" value="HELICASE_CTER"/>
    <property type="match status" value="1"/>
</dbReference>
<keyword evidence="5 6" id="KW-0694">RNA-binding</keyword>
<comment type="similarity">
    <text evidence="6">Belongs to the DEAD box helicase family.</text>
</comment>
<feature type="compositionally biased region" description="Acidic residues" evidence="7">
    <location>
        <begin position="586"/>
        <end position="595"/>
    </location>
</feature>
<dbReference type="InterPro" id="IPR011545">
    <property type="entry name" value="DEAD/DEAH_box_helicase_dom"/>
</dbReference>
<dbReference type="GO" id="GO:0005524">
    <property type="term" value="F:ATP binding"/>
    <property type="evidence" value="ECO:0007669"/>
    <property type="project" value="UniProtKB-UniRule"/>
</dbReference>
<comment type="function">
    <text evidence="6">RNA helicase.</text>
</comment>
<dbReference type="SMART" id="SM00490">
    <property type="entry name" value="HELICc"/>
    <property type="match status" value="1"/>
</dbReference>
<dbReference type="Pfam" id="PF13959">
    <property type="entry name" value="CTE_SPB4"/>
    <property type="match status" value="1"/>
</dbReference>
<comment type="domain">
    <text evidence="6">The Q motif is unique to and characteristic of the DEAD box family of RNA helicases and controls ATP binding and hydrolysis.</text>
</comment>
<keyword evidence="1 6" id="KW-0547">Nucleotide-binding</keyword>
<dbReference type="EMBL" id="JAGDFL010000096">
    <property type="protein sequence ID" value="KAG7397900.1"/>
    <property type="molecule type" value="Genomic_DNA"/>
</dbReference>
<gene>
    <name evidence="10" type="primary">DDX55</name>
    <name evidence="10" type="ORF">PHYBOEH_011967</name>
</gene>